<keyword evidence="1" id="KW-0479">Metal-binding</keyword>
<feature type="domain" description="3H" evidence="2">
    <location>
        <begin position="74"/>
        <end position="170"/>
    </location>
</feature>
<evidence type="ECO:0000259" key="3">
    <source>
        <dbReference type="Pfam" id="PF08279"/>
    </source>
</evidence>
<dbReference type="PIRSF" id="PIRSF037847">
    <property type="entry name" value="NiaR"/>
    <property type="match status" value="1"/>
</dbReference>
<organism evidence="4 5">
    <name type="scientific">Tepidibacter formicigenes DSM 15518</name>
    <dbReference type="NCBI Taxonomy" id="1123349"/>
    <lineage>
        <taxon>Bacteria</taxon>
        <taxon>Bacillati</taxon>
        <taxon>Bacillota</taxon>
        <taxon>Clostridia</taxon>
        <taxon>Peptostreptococcales</taxon>
        <taxon>Peptostreptococcaceae</taxon>
        <taxon>Tepidibacter</taxon>
    </lineage>
</organism>
<name>A0A1M6QBL7_9FIRM</name>
<keyword evidence="5" id="KW-1185">Reference proteome</keyword>
<evidence type="ECO:0000313" key="5">
    <source>
        <dbReference type="Proteomes" id="UP000242497"/>
    </source>
</evidence>
<dbReference type="Pfam" id="PF08279">
    <property type="entry name" value="HTH_11"/>
    <property type="match status" value="1"/>
</dbReference>
<dbReference type="SUPFAM" id="SSF46785">
    <property type="entry name" value="Winged helix' DNA-binding domain"/>
    <property type="match status" value="1"/>
</dbReference>
<feature type="domain" description="Helix-turn-helix type 11" evidence="3">
    <location>
        <begin position="6"/>
        <end position="58"/>
    </location>
</feature>
<dbReference type="InterPro" id="IPR036388">
    <property type="entry name" value="WH-like_DNA-bd_sf"/>
</dbReference>
<sequence>MDTLNRRKEIEKILSKNSNPIKGADLADKFNVSRQVIVQDIAILRAKGLNIIATPQGYLLPKFENKNIVKVITSKHHSNIEEIKEELSIIVDMGGKVLDVIIEHPVYGEIRGIINISSRKELDEFIYELESTNSQGISSLTNGVHFHTIEVKNKEIYEEIVKKLKEKGYLLKCE</sequence>
<dbReference type="Pfam" id="PF02829">
    <property type="entry name" value="3H"/>
    <property type="match status" value="1"/>
</dbReference>
<dbReference type="GO" id="GO:0046872">
    <property type="term" value="F:metal ion binding"/>
    <property type="evidence" value="ECO:0007669"/>
    <property type="project" value="UniProtKB-KW"/>
</dbReference>
<gene>
    <name evidence="4" type="ORF">SAMN02744037_01804</name>
</gene>
<protein>
    <recommendedName>
        <fullName evidence="6">Transcriptional regulator</fullName>
    </recommendedName>
</protein>
<feature type="binding site" evidence="1">
    <location>
        <position position="147"/>
    </location>
    <ligand>
        <name>Ni(2+)</name>
        <dbReference type="ChEBI" id="CHEBI:49786"/>
    </ligand>
</feature>
<dbReference type="Gene3D" id="3.30.1340.20">
    <property type="entry name" value="3H domain"/>
    <property type="match status" value="1"/>
</dbReference>
<dbReference type="InterPro" id="IPR026043">
    <property type="entry name" value="NadR"/>
</dbReference>
<dbReference type="PANTHER" id="PTHR40068">
    <property type="entry name" value="TRANSCRIPTION REPRESSOR NIAR-RELATED"/>
    <property type="match status" value="1"/>
</dbReference>
<dbReference type="SUPFAM" id="SSF75500">
    <property type="entry name" value="Putative transcriptional regulator TM1602, C-terminal domain"/>
    <property type="match status" value="1"/>
</dbReference>
<evidence type="ECO:0000259" key="2">
    <source>
        <dbReference type="Pfam" id="PF02829"/>
    </source>
</evidence>
<dbReference type="RefSeq" id="WP_072889229.1">
    <property type="nucleotide sequence ID" value="NZ_FRAE01000040.1"/>
</dbReference>
<dbReference type="AlphaFoldDB" id="A0A1M6QBL7"/>
<dbReference type="PANTHER" id="PTHR40068:SF1">
    <property type="entry name" value="TRANSCRIPTION REPRESSOR NIAR-RELATED"/>
    <property type="match status" value="1"/>
</dbReference>
<proteinExistence type="predicted"/>
<dbReference type="InterPro" id="IPR004173">
    <property type="entry name" value="3H_domain"/>
</dbReference>
<evidence type="ECO:0000313" key="4">
    <source>
        <dbReference type="EMBL" id="SHK17483.1"/>
    </source>
</evidence>
<evidence type="ECO:0008006" key="6">
    <source>
        <dbReference type="Google" id="ProtNLM"/>
    </source>
</evidence>
<dbReference type="OrthoDB" id="9792661at2"/>
<evidence type="ECO:0000256" key="1">
    <source>
        <dbReference type="PIRSR" id="PIRSR037847-1"/>
    </source>
</evidence>
<accession>A0A1M6QBL7</accession>
<feature type="binding site" evidence="1">
    <location>
        <position position="145"/>
    </location>
    <ligand>
        <name>Ni(2+)</name>
        <dbReference type="ChEBI" id="CHEBI:49786"/>
    </ligand>
</feature>
<dbReference type="EMBL" id="FRAE01000040">
    <property type="protein sequence ID" value="SHK17483.1"/>
    <property type="molecule type" value="Genomic_DNA"/>
</dbReference>
<dbReference type="InterPro" id="IPR035922">
    <property type="entry name" value="3H_dom_sf"/>
</dbReference>
<feature type="binding site" evidence="1">
    <location>
        <position position="86"/>
    </location>
    <ligand>
        <name>Ni(2+)</name>
        <dbReference type="ChEBI" id="CHEBI:49786"/>
    </ligand>
</feature>
<dbReference type="STRING" id="1123349.SAMN02744037_01804"/>
<dbReference type="InterPro" id="IPR013196">
    <property type="entry name" value="HTH_11"/>
</dbReference>
<feature type="binding site" evidence="1">
    <location>
        <position position="76"/>
    </location>
    <ligand>
        <name>Ni(2+)</name>
        <dbReference type="ChEBI" id="CHEBI:49786"/>
    </ligand>
</feature>
<reference evidence="5" key="1">
    <citation type="submission" date="2016-11" db="EMBL/GenBank/DDBJ databases">
        <authorList>
            <person name="Varghese N."/>
            <person name="Submissions S."/>
        </authorList>
    </citation>
    <scope>NUCLEOTIDE SEQUENCE [LARGE SCALE GENOMIC DNA]</scope>
    <source>
        <strain evidence="5">DSM 15518</strain>
    </source>
</reference>
<dbReference type="Proteomes" id="UP000242497">
    <property type="component" value="Unassembled WGS sequence"/>
</dbReference>
<keyword evidence="1" id="KW-0533">Nickel</keyword>
<dbReference type="InterPro" id="IPR036390">
    <property type="entry name" value="WH_DNA-bd_sf"/>
</dbReference>
<dbReference type="Gene3D" id="1.10.10.10">
    <property type="entry name" value="Winged helix-like DNA-binding domain superfamily/Winged helix DNA-binding domain"/>
    <property type="match status" value="1"/>
</dbReference>